<dbReference type="Proteomes" id="UP000621500">
    <property type="component" value="Unassembled WGS sequence"/>
</dbReference>
<proteinExistence type="predicted"/>
<evidence type="ECO:0000313" key="2">
    <source>
        <dbReference type="Proteomes" id="UP000621500"/>
    </source>
</evidence>
<protein>
    <submittedName>
        <fullName evidence="1">Uncharacterized protein</fullName>
    </submittedName>
</protein>
<accession>A0ABQ4F459</accession>
<dbReference type="EMBL" id="BONX01000081">
    <property type="protein sequence ID" value="GIH01706.1"/>
    <property type="molecule type" value="Genomic_DNA"/>
</dbReference>
<reference evidence="1 2" key="1">
    <citation type="submission" date="2021-01" db="EMBL/GenBank/DDBJ databases">
        <title>Whole genome shotgun sequence of Plantactinospora mayteni NBRC 109088.</title>
        <authorList>
            <person name="Komaki H."/>
            <person name="Tamura T."/>
        </authorList>
    </citation>
    <scope>NUCLEOTIDE SEQUENCE [LARGE SCALE GENOMIC DNA]</scope>
    <source>
        <strain evidence="1 2">NBRC 109088</strain>
    </source>
</reference>
<gene>
    <name evidence="1" type="ORF">Pma05_82780</name>
</gene>
<comment type="caution">
    <text evidence="1">The sequence shown here is derived from an EMBL/GenBank/DDBJ whole genome shotgun (WGS) entry which is preliminary data.</text>
</comment>
<keyword evidence="2" id="KW-1185">Reference proteome</keyword>
<sequence length="131" mass="14286">MTSGRWQVAAVADLQTAYGAWPGTPYKKSFLLALILRVRVEQVVEGLPPTVIAGTPASNRVNQRLMLTLGEPGLRPQAQEARMQVVRSGLAVYKQICDVLHGRVPDPYIPLADVPAWTAAVEALEREFAHG</sequence>
<organism evidence="1 2">
    <name type="scientific">Plantactinospora mayteni</name>
    <dbReference type="NCBI Taxonomy" id="566021"/>
    <lineage>
        <taxon>Bacteria</taxon>
        <taxon>Bacillati</taxon>
        <taxon>Actinomycetota</taxon>
        <taxon>Actinomycetes</taxon>
        <taxon>Micromonosporales</taxon>
        <taxon>Micromonosporaceae</taxon>
        <taxon>Plantactinospora</taxon>
    </lineage>
</organism>
<name>A0ABQ4F459_9ACTN</name>
<evidence type="ECO:0000313" key="1">
    <source>
        <dbReference type="EMBL" id="GIH01706.1"/>
    </source>
</evidence>